<evidence type="ECO:0000313" key="1">
    <source>
        <dbReference type="EMBL" id="CDS15162.1"/>
    </source>
</evidence>
<protein>
    <submittedName>
        <fullName evidence="2 5">Uncharacterized protein</fullName>
    </submittedName>
</protein>
<dbReference type="WBParaSite" id="EgrG_002014200">
    <property type="protein sequence ID" value="EgrG_002014200"/>
    <property type="gene ID" value="EgrG_002014200"/>
</dbReference>
<dbReference type="CTD" id="36341703"/>
<sequence>MFNVPASFKFEEVLMGALPHVDAHKDCRAAIVLLVLSFSMAAAPPATIEVEEIKAEPITLAAVSANLLPFENEIDFEMRHKTLDSSTGPTGPIPNLYFTAVEAVMTPNIDLDE</sequence>
<keyword evidence="3" id="KW-1185">Reference proteome</keyword>
<dbReference type="EMBL" id="LK028576">
    <property type="protein sequence ID" value="CDS15162.1"/>
    <property type="molecule type" value="Genomic_DNA"/>
</dbReference>
<dbReference type="RefSeq" id="XP_024350321.1">
    <property type="nucleotide sequence ID" value="XM_024495237.1"/>
</dbReference>
<evidence type="ECO:0000313" key="4">
    <source>
        <dbReference type="Proteomes" id="UP000492820"/>
    </source>
</evidence>
<dbReference type="Proteomes" id="UP000492820">
    <property type="component" value="Unassembled WGS sequence"/>
</dbReference>
<accession>U6ITL9</accession>
<evidence type="ECO:0000313" key="2">
    <source>
        <dbReference type="EMBL" id="EUB59125.1"/>
    </source>
</evidence>
<dbReference type="GeneID" id="36341703"/>
<dbReference type="Proteomes" id="UP000019149">
    <property type="component" value="Unassembled WGS sequence"/>
</dbReference>
<evidence type="ECO:0000313" key="5">
    <source>
        <dbReference type="WBParaSite" id="EgrG_002014200"/>
    </source>
</evidence>
<reference evidence="2 3" key="1">
    <citation type="journal article" date="2013" name="Nat. Genet.">
        <title>The genome of the hydatid tapeworm Echinococcus granulosus.</title>
        <authorList>
            <person name="Zheng H."/>
            <person name="Zhang W."/>
            <person name="Zhang L."/>
            <person name="Zhang Z."/>
            <person name="Li J."/>
            <person name="Lu G."/>
            <person name="Zhu Y."/>
            <person name="Wang Y."/>
            <person name="Huang Y."/>
            <person name="Liu J."/>
            <person name="Kang H."/>
            <person name="Chen J."/>
            <person name="Wang L."/>
            <person name="Chen A."/>
            <person name="Yu S."/>
            <person name="Gao Z."/>
            <person name="Jin L."/>
            <person name="Gu W."/>
            <person name="Wang Z."/>
            <person name="Zhao L."/>
            <person name="Shi B."/>
            <person name="Wen H."/>
            <person name="Lin R."/>
            <person name="Jones M.K."/>
            <person name="Brejova B."/>
            <person name="Vinar T."/>
            <person name="Zhao G."/>
            <person name="McManus D.P."/>
            <person name="Chen Z."/>
            <person name="Zhou Y."/>
            <person name="Wang S."/>
        </authorList>
    </citation>
    <scope>NUCLEOTIDE SEQUENCE [LARGE SCALE GENOMIC DNA]</scope>
</reference>
<name>U6ITL9_ECHGR</name>
<organism evidence="2 3">
    <name type="scientific">Echinococcus granulosus</name>
    <name type="common">Hydatid tapeworm</name>
    <dbReference type="NCBI Taxonomy" id="6210"/>
    <lineage>
        <taxon>Eukaryota</taxon>
        <taxon>Metazoa</taxon>
        <taxon>Spiralia</taxon>
        <taxon>Lophotrochozoa</taxon>
        <taxon>Platyhelminthes</taxon>
        <taxon>Cestoda</taxon>
        <taxon>Eucestoda</taxon>
        <taxon>Cyclophyllidea</taxon>
        <taxon>Taeniidae</taxon>
        <taxon>Echinococcus</taxon>
        <taxon>Echinococcus granulosus group</taxon>
    </lineage>
</organism>
<proteinExistence type="predicted"/>
<reference evidence="5" key="4">
    <citation type="submission" date="2020-10" db="UniProtKB">
        <authorList>
            <consortium name="WormBaseParasite"/>
        </authorList>
    </citation>
    <scope>IDENTIFICATION</scope>
</reference>
<reference evidence="1 4" key="2">
    <citation type="journal article" date="2013" name="Nature">
        <title>The genomes of four tapeworm species reveal adaptations to parasitism.</title>
        <authorList>
            <person name="Tsai I.J."/>
            <person name="Zarowiecki M."/>
            <person name="Holroyd N."/>
            <person name="Garciarrubio A."/>
            <person name="Sanchez-Flores A."/>
            <person name="Brooks K.L."/>
            <person name="Tracey A."/>
            <person name="Bobes R.J."/>
            <person name="Fragoso G."/>
            <person name="Sciutto E."/>
            <person name="Aslett M."/>
            <person name="Beasley H."/>
            <person name="Bennett H.M."/>
            <person name="Cai J."/>
            <person name="Camicia F."/>
            <person name="Clark R."/>
            <person name="Cucher M."/>
            <person name="De Silva N."/>
            <person name="Day T.A."/>
            <person name="Deplazes P."/>
            <person name="Estrada K."/>
            <person name="Fernandez C."/>
            <person name="Holland P.W."/>
            <person name="Hou J."/>
            <person name="Hu S."/>
            <person name="Huckvale T."/>
            <person name="Hung S.S."/>
            <person name="Kamenetzky L."/>
            <person name="Keane J.A."/>
            <person name="Kiss F."/>
            <person name="Koziol U."/>
            <person name="Lambert O."/>
            <person name="Liu K."/>
            <person name="Luo X."/>
            <person name="Luo Y."/>
            <person name="Macchiaroli N."/>
            <person name="Nichol S."/>
            <person name="Paps J."/>
            <person name="Parkinson J."/>
            <person name="Pouchkina-Stantcheva N."/>
            <person name="Riddiford N."/>
            <person name="Rosenzvit M."/>
            <person name="Salinas G."/>
            <person name="Wasmuth J.D."/>
            <person name="Zamanian M."/>
            <person name="Zheng Y."/>
            <person name="Cai X."/>
            <person name="Soberon X."/>
            <person name="Olson P.D."/>
            <person name="Laclette J.P."/>
            <person name="Brehm K."/>
            <person name="Berriman M."/>
            <person name="Garciarrubio A."/>
            <person name="Bobes R.J."/>
            <person name="Fragoso G."/>
            <person name="Sanchez-Flores A."/>
            <person name="Estrada K."/>
            <person name="Cevallos M.A."/>
            <person name="Morett E."/>
            <person name="Gonzalez V."/>
            <person name="Portillo T."/>
            <person name="Ochoa-Leyva A."/>
            <person name="Jose M.V."/>
            <person name="Sciutto E."/>
            <person name="Landa A."/>
            <person name="Jimenez L."/>
            <person name="Valdes V."/>
            <person name="Carrero J.C."/>
            <person name="Larralde C."/>
            <person name="Morales-Montor J."/>
            <person name="Limon-Lason J."/>
            <person name="Soberon X."/>
            <person name="Laclette J.P."/>
        </authorList>
    </citation>
    <scope>NUCLEOTIDE SEQUENCE [LARGE SCALE GENOMIC DNA]</scope>
</reference>
<dbReference type="KEGG" id="egl:EGR_05988"/>
<dbReference type="AlphaFoldDB" id="U6ITL9"/>
<reference evidence="1" key="3">
    <citation type="submission" date="2014-06" db="EMBL/GenBank/DDBJ databases">
        <authorList>
            <person name="Aslett M."/>
        </authorList>
    </citation>
    <scope>NUCLEOTIDE SEQUENCE</scope>
</reference>
<dbReference type="EMBL" id="APAU02000049">
    <property type="protein sequence ID" value="EUB59125.1"/>
    <property type="molecule type" value="Genomic_DNA"/>
</dbReference>
<gene>
    <name evidence="2 5" type="ORF">EGR_05988</name>
    <name evidence="1" type="ORF">EgrG_002014200</name>
</gene>
<evidence type="ECO:0000313" key="3">
    <source>
        <dbReference type="Proteomes" id="UP000019149"/>
    </source>
</evidence>